<keyword evidence="3" id="KW-1185">Reference proteome</keyword>
<protein>
    <submittedName>
        <fullName evidence="2">Uncharacterized protein</fullName>
    </submittedName>
</protein>
<gene>
    <name evidence="2" type="ORF">MSP8886_02462</name>
</gene>
<sequence>MEKKAFKILFIVITLTALALISRTTINFILTIIVSLLNIACYYSIYYLIRTHREPLAQPSPSFLFKISASFFLSFIALILGYFSYWTFRYSPLDVLCRYESSQCDIGPYGWSVALLCSGASVLLTVIVFLLMKKSSLKKPLKKTT</sequence>
<feature type="transmembrane region" description="Helical" evidence="1">
    <location>
        <begin position="69"/>
        <end position="88"/>
    </location>
</feature>
<feature type="transmembrane region" description="Helical" evidence="1">
    <location>
        <begin position="108"/>
        <end position="132"/>
    </location>
</feature>
<reference evidence="2 3" key="1">
    <citation type="submission" date="2016-06" db="EMBL/GenBank/DDBJ databases">
        <authorList>
            <person name="Kjaerup R.B."/>
            <person name="Dalgaard T.S."/>
            <person name="Juul-Madsen H.R."/>
        </authorList>
    </citation>
    <scope>NUCLEOTIDE SEQUENCE [LARGE SCALE GENOMIC DNA]</scope>
    <source>
        <strain evidence="2 3">CECT 8886</strain>
    </source>
</reference>
<accession>A0A1A8TGE2</accession>
<dbReference type="AlphaFoldDB" id="A0A1A8TGE2"/>
<proteinExistence type="predicted"/>
<evidence type="ECO:0000256" key="1">
    <source>
        <dbReference type="SAM" id="Phobius"/>
    </source>
</evidence>
<dbReference type="EMBL" id="FLOB01000005">
    <property type="protein sequence ID" value="SBS32544.1"/>
    <property type="molecule type" value="Genomic_DNA"/>
</dbReference>
<name>A0A1A8TGE2_9GAMM</name>
<evidence type="ECO:0000313" key="3">
    <source>
        <dbReference type="Proteomes" id="UP000092544"/>
    </source>
</evidence>
<keyword evidence="1" id="KW-0812">Transmembrane</keyword>
<dbReference type="RefSeq" id="WP_067016795.1">
    <property type="nucleotide sequence ID" value="NZ_FLOB01000005.1"/>
</dbReference>
<organism evidence="2 3">
    <name type="scientific">Marinomonas spartinae</name>
    <dbReference type="NCBI Taxonomy" id="1792290"/>
    <lineage>
        <taxon>Bacteria</taxon>
        <taxon>Pseudomonadati</taxon>
        <taxon>Pseudomonadota</taxon>
        <taxon>Gammaproteobacteria</taxon>
        <taxon>Oceanospirillales</taxon>
        <taxon>Oceanospirillaceae</taxon>
        <taxon>Marinomonas</taxon>
    </lineage>
</organism>
<keyword evidence="1" id="KW-1133">Transmembrane helix</keyword>
<evidence type="ECO:0000313" key="2">
    <source>
        <dbReference type="EMBL" id="SBS32544.1"/>
    </source>
</evidence>
<feature type="transmembrane region" description="Helical" evidence="1">
    <location>
        <begin position="29"/>
        <end position="49"/>
    </location>
</feature>
<dbReference type="Proteomes" id="UP000092544">
    <property type="component" value="Unassembled WGS sequence"/>
</dbReference>
<keyword evidence="1" id="KW-0472">Membrane</keyword>